<comment type="function">
    <text evidence="4">Catalyzes the NADPH-dependent reduction of ketopantoate into pantoic acid.</text>
</comment>
<dbReference type="RefSeq" id="WP_249280559.1">
    <property type="nucleotide sequence ID" value="NZ_JACRSS010000003.1"/>
</dbReference>
<keyword evidence="3 4" id="KW-0560">Oxidoreductase</keyword>
<reference evidence="7" key="1">
    <citation type="submission" date="2020-08" db="EMBL/GenBank/DDBJ databases">
        <title>Genome public.</title>
        <authorList>
            <person name="Liu C."/>
            <person name="Sun Q."/>
        </authorList>
    </citation>
    <scope>NUCLEOTIDE SEQUENCE</scope>
    <source>
        <strain evidence="7">NSJ-63</strain>
    </source>
</reference>
<dbReference type="Gene3D" id="3.40.50.720">
    <property type="entry name" value="NAD(P)-binding Rossmann-like Domain"/>
    <property type="match status" value="1"/>
</dbReference>
<organism evidence="7 8">
    <name type="scientific">Guopingia tenuis</name>
    <dbReference type="NCBI Taxonomy" id="2763656"/>
    <lineage>
        <taxon>Bacteria</taxon>
        <taxon>Bacillati</taxon>
        <taxon>Bacillota</taxon>
        <taxon>Clostridia</taxon>
        <taxon>Christensenellales</taxon>
        <taxon>Christensenellaceae</taxon>
        <taxon>Guopingia</taxon>
    </lineage>
</organism>
<protein>
    <recommendedName>
        <fullName evidence="4">2-dehydropantoate 2-reductase</fullName>
        <ecNumber evidence="4">1.1.1.169</ecNumber>
    </recommendedName>
    <alternativeName>
        <fullName evidence="4">Ketopantoate reductase</fullName>
    </alternativeName>
</protein>
<sequence>MKYLIVGTGGTGGAIGGYLAADGRDVSFIARGVNRTAMKEKGLFIHSKRRGELHIREPKVYTMEEWQGTADVIFVCVKWYSIGEAAEFLKKAAGPETLVIPILNITDAGEQLSRELPERKILDGVIYVSAFLSAPGEITENGAVFTIVAGPWRPEPQAIYEKLAELKGELEESRIQFEISKDIRSDAFEKFSMVSPFAAAGTYLHIAAEDYEKNPAHMQLFRALVGEVRDVALAMGLSMREDIVEKNVRLLTSCAPDSTASMQKDYEAGHASEVDGLVYQVVRLGRAYSVPTPNYEKIARALGFRE</sequence>
<comment type="similarity">
    <text evidence="1 4">Belongs to the ketopantoate reductase family.</text>
</comment>
<dbReference type="AlphaFoldDB" id="A0A926DHJ2"/>
<evidence type="ECO:0000313" key="7">
    <source>
        <dbReference type="EMBL" id="MBC8538913.1"/>
    </source>
</evidence>
<dbReference type="NCBIfam" id="TIGR00745">
    <property type="entry name" value="apbA_panE"/>
    <property type="match status" value="1"/>
</dbReference>
<evidence type="ECO:0000259" key="6">
    <source>
        <dbReference type="Pfam" id="PF08546"/>
    </source>
</evidence>
<dbReference type="GO" id="GO:0015940">
    <property type="term" value="P:pantothenate biosynthetic process"/>
    <property type="evidence" value="ECO:0007669"/>
    <property type="project" value="UniProtKB-KW"/>
</dbReference>
<dbReference type="Proteomes" id="UP000617951">
    <property type="component" value="Unassembled WGS sequence"/>
</dbReference>
<evidence type="ECO:0000259" key="5">
    <source>
        <dbReference type="Pfam" id="PF02558"/>
    </source>
</evidence>
<dbReference type="InterPro" id="IPR003710">
    <property type="entry name" value="ApbA"/>
</dbReference>
<evidence type="ECO:0000256" key="3">
    <source>
        <dbReference type="ARBA" id="ARBA00023002"/>
    </source>
</evidence>
<name>A0A926DHJ2_9FIRM</name>
<dbReference type="InterPro" id="IPR013328">
    <property type="entry name" value="6PGD_dom2"/>
</dbReference>
<dbReference type="InterPro" id="IPR013332">
    <property type="entry name" value="KPR_N"/>
</dbReference>
<proteinExistence type="inferred from homology"/>
<comment type="pathway">
    <text evidence="4">Cofactor biosynthesis; (R)-pantothenate biosynthesis; (R)-pantoate from 3-methyl-2-oxobutanoate: step 2/2.</text>
</comment>
<comment type="catalytic activity">
    <reaction evidence="4">
        <text>(R)-pantoate + NADP(+) = 2-dehydropantoate + NADPH + H(+)</text>
        <dbReference type="Rhea" id="RHEA:16233"/>
        <dbReference type="ChEBI" id="CHEBI:11561"/>
        <dbReference type="ChEBI" id="CHEBI:15378"/>
        <dbReference type="ChEBI" id="CHEBI:15980"/>
        <dbReference type="ChEBI" id="CHEBI:57783"/>
        <dbReference type="ChEBI" id="CHEBI:58349"/>
        <dbReference type="EC" id="1.1.1.169"/>
    </reaction>
</comment>
<dbReference type="PANTHER" id="PTHR21708">
    <property type="entry name" value="PROBABLE 2-DEHYDROPANTOATE 2-REDUCTASE"/>
    <property type="match status" value="1"/>
</dbReference>
<dbReference type="InterPro" id="IPR008927">
    <property type="entry name" value="6-PGluconate_DH-like_C_sf"/>
</dbReference>
<dbReference type="EC" id="1.1.1.169" evidence="4"/>
<keyword evidence="4" id="KW-0566">Pantothenate biosynthesis</keyword>
<dbReference type="Gene3D" id="1.10.1040.10">
    <property type="entry name" value="N-(1-d-carboxylethyl)-l-norvaline Dehydrogenase, domain 2"/>
    <property type="match status" value="1"/>
</dbReference>
<evidence type="ECO:0000256" key="1">
    <source>
        <dbReference type="ARBA" id="ARBA00007870"/>
    </source>
</evidence>
<evidence type="ECO:0000256" key="4">
    <source>
        <dbReference type="RuleBase" id="RU362068"/>
    </source>
</evidence>
<dbReference type="InterPro" id="IPR051402">
    <property type="entry name" value="KPR-Related"/>
</dbReference>
<comment type="caution">
    <text evidence="7">The sequence shown here is derived from an EMBL/GenBank/DDBJ whole genome shotgun (WGS) entry which is preliminary data.</text>
</comment>
<evidence type="ECO:0000313" key="8">
    <source>
        <dbReference type="Proteomes" id="UP000617951"/>
    </source>
</evidence>
<accession>A0A926DHJ2</accession>
<dbReference type="GO" id="GO:0005737">
    <property type="term" value="C:cytoplasm"/>
    <property type="evidence" value="ECO:0007669"/>
    <property type="project" value="TreeGrafter"/>
</dbReference>
<dbReference type="GO" id="GO:0008677">
    <property type="term" value="F:2-dehydropantoate 2-reductase activity"/>
    <property type="evidence" value="ECO:0007669"/>
    <property type="project" value="UniProtKB-EC"/>
</dbReference>
<gene>
    <name evidence="7" type="ORF">H8693_08185</name>
</gene>
<dbReference type="PANTHER" id="PTHR21708:SF26">
    <property type="entry name" value="2-DEHYDROPANTOATE 2-REDUCTASE"/>
    <property type="match status" value="1"/>
</dbReference>
<dbReference type="EMBL" id="JACRSS010000003">
    <property type="protein sequence ID" value="MBC8538913.1"/>
    <property type="molecule type" value="Genomic_DNA"/>
</dbReference>
<feature type="domain" description="Ketopantoate reductase C-terminal" evidence="6">
    <location>
        <begin position="182"/>
        <end position="304"/>
    </location>
</feature>
<evidence type="ECO:0000256" key="2">
    <source>
        <dbReference type="ARBA" id="ARBA00022857"/>
    </source>
</evidence>
<keyword evidence="2 4" id="KW-0521">NADP</keyword>
<dbReference type="Pfam" id="PF08546">
    <property type="entry name" value="ApbA_C"/>
    <property type="match status" value="1"/>
</dbReference>
<dbReference type="Pfam" id="PF02558">
    <property type="entry name" value="ApbA"/>
    <property type="match status" value="1"/>
</dbReference>
<dbReference type="InterPro" id="IPR036291">
    <property type="entry name" value="NAD(P)-bd_dom_sf"/>
</dbReference>
<keyword evidence="8" id="KW-1185">Reference proteome</keyword>
<feature type="domain" description="Ketopantoate reductase N-terminal" evidence="5">
    <location>
        <begin position="3"/>
        <end position="152"/>
    </location>
</feature>
<dbReference type="InterPro" id="IPR013752">
    <property type="entry name" value="KPA_reductase"/>
</dbReference>
<dbReference type="SUPFAM" id="SSF51735">
    <property type="entry name" value="NAD(P)-binding Rossmann-fold domains"/>
    <property type="match status" value="1"/>
</dbReference>
<dbReference type="SUPFAM" id="SSF48179">
    <property type="entry name" value="6-phosphogluconate dehydrogenase C-terminal domain-like"/>
    <property type="match status" value="1"/>
</dbReference>